<sequence length="258" mass="30121">MPDNYPCLLVGDFNLMRRPENRNRPGGDVNDMFLFNEALSSLGVVELPLLWKKFTWSNKQNPPLLERLDWFFTSAEWTMLFPETTVSTLSMETSDHVPCLITATTNVPKGGIFRFENYLMEHDDFLGVVQHGWSMPTPHFDKAKVITTKFKNLRRVIKAWQTHLSSLKMNIANVKLILTFVSLLEEFRDLTVEEWNFRTLIEEKLLFLLKQQRIYWKQRGTIKWATKGDAGTKIFHAHATIKHRRNFITSLLNSDNTS</sequence>
<dbReference type="PANTHER" id="PTHR33710:SF71">
    <property type="entry name" value="ENDONUCLEASE_EXONUCLEASE_PHOSPHATASE DOMAIN-CONTAINING PROTEIN"/>
    <property type="match status" value="1"/>
</dbReference>
<reference evidence="1" key="1">
    <citation type="submission" date="2020-05" db="EMBL/GenBank/DDBJ databases">
        <title>WGS assembly of Panicum virgatum.</title>
        <authorList>
            <person name="Lovell J.T."/>
            <person name="Jenkins J."/>
            <person name="Shu S."/>
            <person name="Juenger T.E."/>
            <person name="Schmutz J."/>
        </authorList>
    </citation>
    <scope>NUCLEOTIDE SEQUENCE</scope>
    <source>
        <strain evidence="1">AP13</strain>
    </source>
</reference>
<accession>A0A8T0VDN9</accession>
<dbReference type="Gene3D" id="3.60.10.10">
    <property type="entry name" value="Endonuclease/exonuclease/phosphatase"/>
    <property type="match status" value="1"/>
</dbReference>
<evidence type="ECO:0000313" key="2">
    <source>
        <dbReference type="Proteomes" id="UP000823388"/>
    </source>
</evidence>
<dbReference type="InterPro" id="IPR036691">
    <property type="entry name" value="Endo/exonu/phosph_ase_sf"/>
</dbReference>
<dbReference type="SUPFAM" id="SSF56219">
    <property type="entry name" value="DNase I-like"/>
    <property type="match status" value="1"/>
</dbReference>
<evidence type="ECO:0008006" key="3">
    <source>
        <dbReference type="Google" id="ProtNLM"/>
    </source>
</evidence>
<comment type="caution">
    <text evidence="1">The sequence shown here is derived from an EMBL/GenBank/DDBJ whole genome shotgun (WGS) entry which is preliminary data.</text>
</comment>
<protein>
    <recommendedName>
        <fullName evidence="3">Endonuclease/exonuclease/phosphatase domain-containing protein</fullName>
    </recommendedName>
</protein>
<evidence type="ECO:0000313" key="1">
    <source>
        <dbReference type="EMBL" id="KAG2634472.1"/>
    </source>
</evidence>
<dbReference type="AlphaFoldDB" id="A0A8T0VDN9"/>
<proteinExistence type="predicted"/>
<dbReference type="PANTHER" id="PTHR33710">
    <property type="entry name" value="BNAC02G09200D PROTEIN"/>
    <property type="match status" value="1"/>
</dbReference>
<gene>
    <name evidence="1" type="ORF">PVAP13_2NG301003</name>
</gene>
<name>A0A8T0VDN9_PANVG</name>
<dbReference type="Proteomes" id="UP000823388">
    <property type="component" value="Chromosome 2N"/>
</dbReference>
<keyword evidence="2" id="KW-1185">Reference proteome</keyword>
<dbReference type="EMBL" id="CM029040">
    <property type="protein sequence ID" value="KAG2634472.1"/>
    <property type="molecule type" value="Genomic_DNA"/>
</dbReference>
<organism evidence="1 2">
    <name type="scientific">Panicum virgatum</name>
    <name type="common">Blackwell switchgrass</name>
    <dbReference type="NCBI Taxonomy" id="38727"/>
    <lineage>
        <taxon>Eukaryota</taxon>
        <taxon>Viridiplantae</taxon>
        <taxon>Streptophyta</taxon>
        <taxon>Embryophyta</taxon>
        <taxon>Tracheophyta</taxon>
        <taxon>Spermatophyta</taxon>
        <taxon>Magnoliopsida</taxon>
        <taxon>Liliopsida</taxon>
        <taxon>Poales</taxon>
        <taxon>Poaceae</taxon>
        <taxon>PACMAD clade</taxon>
        <taxon>Panicoideae</taxon>
        <taxon>Panicodae</taxon>
        <taxon>Paniceae</taxon>
        <taxon>Panicinae</taxon>
        <taxon>Panicum</taxon>
        <taxon>Panicum sect. Hiantes</taxon>
    </lineage>
</organism>